<feature type="domain" description="PiggyBac transposable element-derived protein" evidence="2">
    <location>
        <begin position="200"/>
        <end position="564"/>
    </location>
</feature>
<accession>A0A9J7DLC4</accession>
<evidence type="ECO:0000313" key="5">
    <source>
        <dbReference type="RefSeq" id="XP_022835172.1"/>
    </source>
</evidence>
<feature type="compositionally biased region" description="Acidic residues" evidence="1">
    <location>
        <begin position="73"/>
        <end position="93"/>
    </location>
</feature>
<dbReference type="PANTHER" id="PTHR47272:SF1">
    <property type="entry name" value="PIGGYBAC TRANSPOSABLE ELEMENT-DERIVED PROTEIN 3-LIKE"/>
    <property type="match status" value="1"/>
</dbReference>
<dbReference type="PANTHER" id="PTHR47272">
    <property type="entry name" value="DDE_TNP_1_7 DOMAIN-CONTAINING PROTEIN"/>
    <property type="match status" value="1"/>
</dbReference>
<reference evidence="4 5" key="1">
    <citation type="submission" date="2025-04" db="UniProtKB">
        <authorList>
            <consortium name="RefSeq"/>
        </authorList>
    </citation>
    <scope>IDENTIFICATION</scope>
    <source>
        <strain evidence="4 5">Ishihara</strain>
        <tissue evidence="4 5">Whole body</tissue>
    </source>
</reference>
<evidence type="ECO:0000256" key="1">
    <source>
        <dbReference type="SAM" id="MobiDB-lite"/>
    </source>
</evidence>
<sequence>MSGRKHVPRPLSVFKQTSRASKLLALVPPINALSDVENQTSSDEEVVISTCCQDSDDLSSEAPSIPSSLENLDISEDDEDRNNASEDEIPNSELEDQELAVPLTPIINQVLPSTSQVNFDNIPTLSSIHSIPSVEDISPIPNAVNTRSKRRRYVNTHSRVHNIRPKKRKPTDHKWKKGKFLHKAEITNCEFKNNLHPDFTPIDYFWRYFSLDILQDIVHNTNLYAVQVTGRSINISEDEMKDFISILLLMGVVNLPSYVDYWSRELRYPAIAEIMSLKKFETIRRYIHFVDNSCPNSDRYFKVRPFVEKVRRNCLATEEEMTYSIDEMTIPYKGKKAGNRRQYNPMKPNKWGFKNFVRAGMSGIVYDFLLYGGEDTFRYIQFSQAEETLTLGAKVVIALCKTIQMRACVVYFDNYFSTIDLAIHLRDECGIFSLGTIRQNRLKGCEKLLMSDKSLKKKGRGSYCQVVDNDNKVAIVKWYDNKVVTLISTYADAYPVGKIKRYSKEMKARVDVDCPELIKHYNSNMGGVDLADMLVALYRTTYKSRRWYTAIFAQMLDICVNNAWLVYRRDCSNRAVKHMPLKSFRCQLARELQNKSRCRISVSNNCRTDDSVRYDSIGHFPSFGESYGRCKLCIKNKTDVYCLKCNQRLCLVRKRNCFYDYHSK</sequence>
<evidence type="ECO:0000313" key="4">
    <source>
        <dbReference type="RefSeq" id="XP_022814173.1"/>
    </source>
</evidence>
<dbReference type="KEGG" id="sliu:111347981"/>
<dbReference type="RefSeq" id="XP_022814173.1">
    <property type="nucleotide sequence ID" value="XM_022958405.1"/>
</dbReference>
<organism evidence="3 4">
    <name type="scientific">Spodoptera litura</name>
    <name type="common">Asian cotton leafworm</name>
    <dbReference type="NCBI Taxonomy" id="69820"/>
    <lineage>
        <taxon>Eukaryota</taxon>
        <taxon>Metazoa</taxon>
        <taxon>Ecdysozoa</taxon>
        <taxon>Arthropoda</taxon>
        <taxon>Hexapoda</taxon>
        <taxon>Insecta</taxon>
        <taxon>Pterygota</taxon>
        <taxon>Neoptera</taxon>
        <taxon>Endopterygota</taxon>
        <taxon>Lepidoptera</taxon>
        <taxon>Glossata</taxon>
        <taxon>Ditrysia</taxon>
        <taxon>Noctuoidea</taxon>
        <taxon>Noctuidae</taxon>
        <taxon>Amphipyrinae</taxon>
        <taxon>Spodoptera</taxon>
    </lineage>
</organism>
<name>A0A9J7DLC4_SPOLT</name>
<proteinExistence type="predicted"/>
<keyword evidence="3" id="KW-1185">Reference proteome</keyword>
<dbReference type="GeneID" id="111347981"/>
<dbReference type="AlphaFoldDB" id="A0A9J7DLC4"/>
<gene>
    <name evidence="4" type="primary">LOC111347981</name>
    <name evidence="5" type="synonym">LOC111362685</name>
</gene>
<evidence type="ECO:0000259" key="2">
    <source>
        <dbReference type="Pfam" id="PF13843"/>
    </source>
</evidence>
<protein>
    <submittedName>
        <fullName evidence="4 5">PiggyBac transposable element-derived protein 2-like</fullName>
    </submittedName>
</protein>
<feature type="region of interest" description="Disordered" evidence="1">
    <location>
        <begin position="54"/>
        <end position="93"/>
    </location>
</feature>
<dbReference type="KEGG" id="sliu:111362685"/>
<dbReference type="OrthoDB" id="123207at2759"/>
<dbReference type="Pfam" id="PF13843">
    <property type="entry name" value="DDE_Tnp_1_7"/>
    <property type="match status" value="1"/>
</dbReference>
<evidence type="ECO:0000313" key="3">
    <source>
        <dbReference type="Proteomes" id="UP000301870"/>
    </source>
</evidence>
<dbReference type="InterPro" id="IPR029526">
    <property type="entry name" value="PGBD"/>
</dbReference>
<dbReference type="RefSeq" id="XP_022835172.1">
    <property type="nucleotide sequence ID" value="XM_022979404.1"/>
</dbReference>
<dbReference type="Proteomes" id="UP000301870">
    <property type="component" value="Chromosome 6"/>
</dbReference>
<feature type="compositionally biased region" description="Polar residues" evidence="1">
    <location>
        <begin position="61"/>
        <end position="70"/>
    </location>
</feature>